<feature type="domain" description="AraC effector-binding" evidence="1">
    <location>
        <begin position="1"/>
        <end position="150"/>
    </location>
</feature>
<dbReference type="RefSeq" id="WP_004030607.1">
    <property type="nucleotide sequence ID" value="NZ_AMPO01000005.1"/>
</dbReference>
<evidence type="ECO:0000259" key="1">
    <source>
        <dbReference type="SMART" id="SM00871"/>
    </source>
</evidence>
<dbReference type="OrthoDB" id="104532at2157"/>
<dbReference type="AlphaFoldDB" id="K2RSI8"/>
<name>K2RSI8_METFP</name>
<evidence type="ECO:0000313" key="2">
    <source>
        <dbReference type="EMBL" id="EKF85725.1"/>
    </source>
</evidence>
<dbReference type="PANTHER" id="PTHR40055:SF1">
    <property type="entry name" value="TRANSCRIPTIONAL REGULATOR YGIV-RELATED"/>
    <property type="match status" value="1"/>
</dbReference>
<proteinExistence type="predicted"/>
<dbReference type="Gene3D" id="3.20.80.10">
    <property type="entry name" value="Regulatory factor, effector binding domain"/>
    <property type="match status" value="1"/>
</dbReference>
<dbReference type="InterPro" id="IPR011256">
    <property type="entry name" value="Reg_factor_effector_dom_sf"/>
</dbReference>
<reference evidence="2 3" key="1">
    <citation type="journal article" date="2012" name="J. Bacteriol.">
        <title>Draft genome sequence of Methanobacterium formicicum DSM 3637, an archaebacterium isolated from the methane producer amoeba Pelomyxa palustris.</title>
        <authorList>
            <person name="Gutierrez G."/>
        </authorList>
    </citation>
    <scope>NUCLEOTIDE SEQUENCE [LARGE SCALE GENOMIC DNA]</scope>
    <source>
        <strain evidence="3">DSM 3637 / PP1</strain>
    </source>
</reference>
<protein>
    <submittedName>
        <fullName evidence="2">Transcription activator effector binding protein</fullName>
    </submittedName>
</protein>
<dbReference type="SMART" id="SM00871">
    <property type="entry name" value="AraC_E_bind"/>
    <property type="match status" value="1"/>
</dbReference>
<comment type="caution">
    <text evidence="2">The sequence shown here is derived from an EMBL/GenBank/DDBJ whole genome shotgun (WGS) entry which is preliminary data.</text>
</comment>
<dbReference type="SUPFAM" id="SSF55136">
    <property type="entry name" value="Probable bacterial effector-binding domain"/>
    <property type="match status" value="1"/>
</dbReference>
<dbReference type="InterPro" id="IPR010499">
    <property type="entry name" value="AraC_E-bd"/>
</dbReference>
<dbReference type="Proteomes" id="UP000007360">
    <property type="component" value="Unassembled WGS sequence"/>
</dbReference>
<dbReference type="Pfam" id="PF06445">
    <property type="entry name" value="GyrI-like"/>
    <property type="match status" value="1"/>
</dbReference>
<gene>
    <name evidence="2" type="ORF">A994_06585</name>
</gene>
<dbReference type="EMBL" id="AMPO01000005">
    <property type="protein sequence ID" value="EKF85725.1"/>
    <property type="molecule type" value="Genomic_DNA"/>
</dbReference>
<keyword evidence="3" id="KW-1185">Reference proteome</keyword>
<accession>K2RSI8</accession>
<dbReference type="PATRIC" id="fig|1204725.3.peg.1321"/>
<evidence type="ECO:0000313" key="3">
    <source>
        <dbReference type="Proteomes" id="UP000007360"/>
    </source>
</evidence>
<dbReference type="PANTHER" id="PTHR40055">
    <property type="entry name" value="TRANSCRIPTIONAL REGULATOR YGIV-RELATED"/>
    <property type="match status" value="1"/>
</dbReference>
<dbReference type="InterPro" id="IPR050908">
    <property type="entry name" value="SmbC-like"/>
</dbReference>
<organism evidence="2 3">
    <name type="scientific">Methanobacterium formicicum (strain DSM 3637 / PP1)</name>
    <dbReference type="NCBI Taxonomy" id="1204725"/>
    <lineage>
        <taxon>Archaea</taxon>
        <taxon>Methanobacteriati</taxon>
        <taxon>Methanobacteriota</taxon>
        <taxon>Methanomada group</taxon>
        <taxon>Methanobacteria</taxon>
        <taxon>Methanobacteriales</taxon>
        <taxon>Methanobacteriaceae</taxon>
        <taxon>Methanobacterium</taxon>
    </lineage>
</organism>
<sequence>MEIKEKKMEKRQVAYINYKGSYEEVPVLMGEIVGFLMAKGLQMMGPPFGVYYNSPEEVPVEKLQYEVGMPFAGDAKEEGRVKIKTEPEKLVLSTVYEGPYSGCGMAIGALAEYAYKNGYEIIGPPVETYISDPNETPENELITEMCFPILKK</sequence>
<dbReference type="InterPro" id="IPR029442">
    <property type="entry name" value="GyrI-like"/>
</dbReference>